<feature type="domain" description="LysM" evidence="1">
    <location>
        <begin position="16"/>
        <end position="60"/>
    </location>
</feature>
<sequence>MYDSFEGQQRCPMGSFPYTIRSGDTLFLLARRFNTTVEAIIAINPGIDPNNLQIGQVICIPGAMPPGPPPCPNGFFYTIRAGDTLFNIGQRFGVSVEALLRANPGIDPNNLQIGQVICIPGAMPPGPPPCPNGFFYTIRAGDTLFSIGQRFGVSVEALLRANPGIDPDNLQIGQVICVPRAMPPGPPPCPNGFFYTIRAGDTLFSIGQRFGVSVEALLRANPGIDPNNLQIGQVICIPRPIPPIPPCRNGFFYVIRRGDTLFSIARRFNVSVEALLRANPGIDPNNLQIGQVICIPRPMPPGPPPCRNGFFYVVRRGDTFFSIGRRFNVSVEALIRANPGVDPNNLQIGQLICVPIVRPLSEDESE</sequence>
<dbReference type="InterPro" id="IPR036779">
    <property type="entry name" value="LysM_dom_sf"/>
</dbReference>
<evidence type="ECO:0000313" key="3">
    <source>
        <dbReference type="Proteomes" id="UP001142078"/>
    </source>
</evidence>
<dbReference type="CDD" id="cd00118">
    <property type="entry name" value="LysM"/>
    <property type="match status" value="6"/>
</dbReference>
<reference evidence="2" key="1">
    <citation type="submission" date="2022-07" db="EMBL/GenBank/DDBJ databases">
        <title>Enhanced cultured diversity of the mouse gut microbiota enables custom-made synthetic communities.</title>
        <authorList>
            <person name="Afrizal A."/>
        </authorList>
    </citation>
    <scope>NUCLEOTIDE SEQUENCE</scope>
    <source>
        <strain evidence="2">DSM 29482</strain>
    </source>
</reference>
<protein>
    <submittedName>
        <fullName evidence="2">LysM peptidoglycan-binding domain-containing protein</fullName>
    </submittedName>
</protein>
<accession>A0A9X2MGJ7</accession>
<dbReference type="PANTHER" id="PTHR33734">
    <property type="entry name" value="LYSM DOMAIN-CONTAINING GPI-ANCHORED PROTEIN 2"/>
    <property type="match status" value="1"/>
</dbReference>
<dbReference type="PROSITE" id="PS51782">
    <property type="entry name" value="LYSM"/>
    <property type="match status" value="6"/>
</dbReference>
<gene>
    <name evidence="2" type="ORF">NSA23_05760</name>
</gene>
<proteinExistence type="predicted"/>
<feature type="domain" description="LysM" evidence="1">
    <location>
        <begin position="134"/>
        <end position="178"/>
    </location>
</feature>
<keyword evidence="3" id="KW-1185">Reference proteome</keyword>
<dbReference type="RefSeq" id="WP_257490327.1">
    <property type="nucleotide sequence ID" value="NZ_JANJZL010000003.1"/>
</dbReference>
<dbReference type="InterPro" id="IPR018392">
    <property type="entry name" value="LysM"/>
</dbReference>
<dbReference type="Proteomes" id="UP001142078">
    <property type="component" value="Unassembled WGS sequence"/>
</dbReference>
<feature type="domain" description="LysM" evidence="1">
    <location>
        <begin position="193"/>
        <end position="237"/>
    </location>
</feature>
<dbReference type="SUPFAM" id="SSF54106">
    <property type="entry name" value="LysM domain"/>
    <property type="match status" value="6"/>
</dbReference>
<dbReference type="PANTHER" id="PTHR33734:SF22">
    <property type="entry name" value="MEMBRANE-BOUND LYTIC MUREIN TRANSGLYCOSYLASE D"/>
    <property type="match status" value="1"/>
</dbReference>
<dbReference type="GO" id="GO:0008932">
    <property type="term" value="F:lytic endotransglycosylase activity"/>
    <property type="evidence" value="ECO:0007669"/>
    <property type="project" value="TreeGrafter"/>
</dbReference>
<feature type="domain" description="LysM" evidence="1">
    <location>
        <begin position="251"/>
        <end position="295"/>
    </location>
</feature>
<comment type="caution">
    <text evidence="2">The sequence shown here is derived from an EMBL/GenBank/DDBJ whole genome shotgun (WGS) entry which is preliminary data.</text>
</comment>
<evidence type="ECO:0000313" key="2">
    <source>
        <dbReference type="EMBL" id="MCR2043623.1"/>
    </source>
</evidence>
<evidence type="ECO:0000259" key="1">
    <source>
        <dbReference type="PROSITE" id="PS51782"/>
    </source>
</evidence>
<feature type="domain" description="LysM" evidence="1">
    <location>
        <begin position="310"/>
        <end position="354"/>
    </location>
</feature>
<dbReference type="EMBL" id="JANJZL010000003">
    <property type="protein sequence ID" value="MCR2043623.1"/>
    <property type="molecule type" value="Genomic_DNA"/>
</dbReference>
<dbReference type="Gene3D" id="3.10.350.10">
    <property type="entry name" value="LysM domain"/>
    <property type="match status" value="6"/>
</dbReference>
<organism evidence="2 3">
    <name type="scientific">Anaerosalibacter massiliensis</name>
    <dbReference type="NCBI Taxonomy" id="1347392"/>
    <lineage>
        <taxon>Bacteria</taxon>
        <taxon>Bacillati</taxon>
        <taxon>Bacillota</taxon>
        <taxon>Tissierellia</taxon>
        <taxon>Tissierellales</taxon>
        <taxon>Sporanaerobacteraceae</taxon>
        <taxon>Anaerosalibacter</taxon>
    </lineage>
</organism>
<dbReference type="Pfam" id="PF01476">
    <property type="entry name" value="LysM"/>
    <property type="match status" value="6"/>
</dbReference>
<dbReference type="AlphaFoldDB" id="A0A9X2MGJ7"/>
<feature type="domain" description="LysM" evidence="1">
    <location>
        <begin position="75"/>
        <end position="119"/>
    </location>
</feature>
<dbReference type="SMART" id="SM00257">
    <property type="entry name" value="LysM"/>
    <property type="match status" value="6"/>
</dbReference>
<name>A0A9X2MGJ7_9FIRM</name>